<gene>
    <name evidence="2" type="ORF">CLIB1423_37S00584</name>
</gene>
<name>A0A9P0QVR0_9ASCO</name>
<comment type="caution">
    <text evidence="2">The sequence shown here is derived from an EMBL/GenBank/DDBJ whole genome shotgun (WGS) entry which is preliminary data.</text>
</comment>
<dbReference type="AlphaFoldDB" id="A0A9P0QVR0"/>
<dbReference type="InterPro" id="IPR036570">
    <property type="entry name" value="HORMA_dom_sf"/>
</dbReference>
<dbReference type="SUPFAM" id="SSF56019">
    <property type="entry name" value="The spindle assembly checkpoint protein mad2"/>
    <property type="match status" value="1"/>
</dbReference>
<dbReference type="Pfam" id="PF02301">
    <property type="entry name" value="HORMA"/>
    <property type="match status" value="1"/>
</dbReference>
<protein>
    <recommendedName>
        <fullName evidence="1">HORMA domain-containing protein</fullName>
    </recommendedName>
</protein>
<evidence type="ECO:0000313" key="2">
    <source>
        <dbReference type="EMBL" id="CAH2355895.1"/>
    </source>
</evidence>
<accession>A0A9P0QVR0</accession>
<organism evidence="2 3">
    <name type="scientific">[Candida] railenensis</name>
    <dbReference type="NCBI Taxonomy" id="45579"/>
    <lineage>
        <taxon>Eukaryota</taxon>
        <taxon>Fungi</taxon>
        <taxon>Dikarya</taxon>
        <taxon>Ascomycota</taxon>
        <taxon>Saccharomycotina</taxon>
        <taxon>Pichiomycetes</taxon>
        <taxon>Debaryomycetaceae</taxon>
        <taxon>Kurtzmaniella</taxon>
    </lineage>
</organism>
<feature type="domain" description="HORMA" evidence="1">
    <location>
        <begin position="5"/>
        <end position="203"/>
    </location>
</feature>
<dbReference type="Proteomes" id="UP000837801">
    <property type="component" value="Unassembled WGS sequence"/>
</dbReference>
<dbReference type="EMBL" id="CAKXYY010000037">
    <property type="protein sequence ID" value="CAH2355895.1"/>
    <property type="molecule type" value="Genomic_DNA"/>
</dbReference>
<evidence type="ECO:0000313" key="3">
    <source>
        <dbReference type="Proteomes" id="UP000837801"/>
    </source>
</evidence>
<reference evidence="2" key="1">
    <citation type="submission" date="2022-03" db="EMBL/GenBank/DDBJ databases">
        <authorList>
            <person name="Legras J.-L."/>
            <person name="Devillers H."/>
            <person name="Grondin C."/>
        </authorList>
    </citation>
    <scope>NUCLEOTIDE SEQUENCE</scope>
    <source>
        <strain evidence="2">CLIB 1423</strain>
    </source>
</reference>
<sequence>MLSSIQSLSVTKEFIFVTLSSILYTRSVFPEENFEGKEYQLETGGSRYIKVLSKGISTEGDNLLHLIQNSIFLSLSRASLSSVELTINDEKGKLLESYSLVITYPMYSCRRIDKKNLHGANTSTVNDCFFRTHSKLTTSTQAANLLPTKKSVAISLISNAKQMPHSVSACSELHPPAVHGHYSQSLITIGNLYSVYCDVKIKTSLLVHTPCTSTFLAPNLKHEITNEPGCECNTNISVLKEVYGRRIGPCRSCVKCSRKIHIWCYADNTKNNKTEIVCYSCLCNDSNLPSKVTMIMRVRFLWKLFHNYDLPESTDFFNILFSKTNVVELLNTMIKYNILEHSTNILHIASQPHVIKPKTKFIKIGLHGLHNGNGYNFEIGDEPYFIFAPTLSNQKALKLRYEKSTESEFFPSQKVCSQEELVKYVEKL</sequence>
<proteinExistence type="predicted"/>
<keyword evidence="3" id="KW-1185">Reference proteome</keyword>
<evidence type="ECO:0000259" key="1">
    <source>
        <dbReference type="PROSITE" id="PS50815"/>
    </source>
</evidence>
<dbReference type="PROSITE" id="PS50815">
    <property type="entry name" value="HORMA"/>
    <property type="match status" value="1"/>
</dbReference>
<dbReference type="InterPro" id="IPR003511">
    <property type="entry name" value="HORMA_dom"/>
</dbReference>
<dbReference type="Gene3D" id="3.30.900.10">
    <property type="entry name" value="HORMA domain"/>
    <property type="match status" value="1"/>
</dbReference>
<dbReference type="OrthoDB" id="1928087at2759"/>